<reference evidence="2" key="1">
    <citation type="submission" date="2018-06" db="EMBL/GenBank/DDBJ databases">
        <authorList>
            <person name="Zhirakovskaya E."/>
        </authorList>
    </citation>
    <scope>NUCLEOTIDE SEQUENCE</scope>
</reference>
<evidence type="ECO:0000313" key="2">
    <source>
        <dbReference type="EMBL" id="VAW94610.1"/>
    </source>
</evidence>
<proteinExistence type="predicted"/>
<dbReference type="EMBL" id="UOFT01000039">
    <property type="protein sequence ID" value="VAW94610.1"/>
    <property type="molecule type" value="Genomic_DNA"/>
</dbReference>
<name>A0A3B0ZZC0_9ZZZZ</name>
<dbReference type="AlphaFoldDB" id="A0A3B0ZZC0"/>
<organism evidence="2">
    <name type="scientific">hydrothermal vent metagenome</name>
    <dbReference type="NCBI Taxonomy" id="652676"/>
    <lineage>
        <taxon>unclassified sequences</taxon>
        <taxon>metagenomes</taxon>
        <taxon>ecological metagenomes</taxon>
    </lineage>
</organism>
<keyword evidence="1" id="KW-0812">Transmembrane</keyword>
<feature type="transmembrane region" description="Helical" evidence="1">
    <location>
        <begin position="21"/>
        <end position="42"/>
    </location>
</feature>
<feature type="transmembrane region" description="Helical" evidence="1">
    <location>
        <begin position="48"/>
        <end position="69"/>
    </location>
</feature>
<protein>
    <submittedName>
        <fullName evidence="2">Uncharacterized protein</fullName>
    </submittedName>
</protein>
<evidence type="ECO:0000256" key="1">
    <source>
        <dbReference type="SAM" id="Phobius"/>
    </source>
</evidence>
<keyword evidence="1" id="KW-1133">Transmembrane helix</keyword>
<keyword evidence="1" id="KW-0472">Membrane</keyword>
<sequence length="92" mass="10671">MKAEKKTKEEITLIDRIAVTFLLGIVAFITGVVVWFLLVATFEFEGKYIFSSFKLVIAFTAIMTVTRFLMLENLIANLLGYLWHDIYNHLKH</sequence>
<gene>
    <name evidence="2" type="ORF">MNBD_GAMMA23-2327</name>
</gene>
<accession>A0A3B0ZZC0</accession>